<evidence type="ECO:0000256" key="13">
    <source>
        <dbReference type="ARBA" id="ARBA00023145"/>
    </source>
</evidence>
<keyword evidence="14 16" id="KW-1015">Disulfide bond</keyword>
<dbReference type="AlphaFoldDB" id="A0AAV7QZ20"/>
<feature type="signal peptide" evidence="20">
    <location>
        <begin position="1"/>
        <end position="17"/>
    </location>
</feature>
<dbReference type="PROSITE" id="PS01186">
    <property type="entry name" value="EGF_2"/>
    <property type="match status" value="1"/>
</dbReference>
<evidence type="ECO:0000256" key="15">
    <source>
        <dbReference type="ARBA" id="ARBA00023202"/>
    </source>
</evidence>
<evidence type="ECO:0000256" key="6">
    <source>
        <dbReference type="ARBA" id="ARBA00022525"/>
    </source>
</evidence>
<dbReference type="FunFam" id="2.40.20.10:FF:000001">
    <property type="entry name" value="Urokinase-type plasminogen activator"/>
    <property type="match status" value="1"/>
</dbReference>
<evidence type="ECO:0000256" key="5">
    <source>
        <dbReference type="ARBA" id="ARBA00019414"/>
    </source>
</evidence>
<accession>A0AAV7QZ20</accession>
<keyword evidence="7 16" id="KW-0245">EGF-like domain</keyword>
<dbReference type="PRINTS" id="PR00722">
    <property type="entry name" value="CHYMOTRYPSIN"/>
</dbReference>
<dbReference type="Pfam" id="PF00051">
    <property type="entry name" value="Kringle"/>
    <property type="match status" value="1"/>
</dbReference>
<dbReference type="GO" id="GO:0004252">
    <property type="term" value="F:serine-type endopeptidase activity"/>
    <property type="evidence" value="ECO:0007669"/>
    <property type="project" value="UniProtKB-EC"/>
</dbReference>
<dbReference type="InterPro" id="IPR033116">
    <property type="entry name" value="TRYPSIN_SER"/>
</dbReference>
<evidence type="ECO:0000256" key="19">
    <source>
        <dbReference type="SAM" id="MobiDB-lite"/>
    </source>
</evidence>
<evidence type="ECO:0000256" key="16">
    <source>
        <dbReference type="PROSITE-ProRule" id="PRU00076"/>
    </source>
</evidence>
<name>A0AAV7QZ20_PLEWA</name>
<dbReference type="Gene3D" id="2.40.20.10">
    <property type="entry name" value="Plasminogen Kringle 4"/>
    <property type="match status" value="1"/>
</dbReference>
<dbReference type="InterPro" id="IPR013806">
    <property type="entry name" value="Kringle-like"/>
</dbReference>
<dbReference type="SMART" id="SM00130">
    <property type="entry name" value="KR"/>
    <property type="match status" value="1"/>
</dbReference>
<evidence type="ECO:0000256" key="4">
    <source>
        <dbReference type="ARBA" id="ARBA00013183"/>
    </source>
</evidence>
<comment type="caution">
    <text evidence="24">The sequence shown here is derived from an EMBL/GenBank/DDBJ whole genome shotgun (WGS) entry which is preliminary data.</text>
</comment>
<keyword evidence="10 20" id="KW-0732">Signal</keyword>
<dbReference type="PANTHER" id="PTHR24264:SF38">
    <property type="entry name" value="UROKINASE-TYPE PLASMINOGEN ACTIVATOR"/>
    <property type="match status" value="1"/>
</dbReference>
<evidence type="ECO:0000256" key="11">
    <source>
        <dbReference type="ARBA" id="ARBA00022801"/>
    </source>
</evidence>
<dbReference type="InterPro" id="IPR001254">
    <property type="entry name" value="Trypsin_dom"/>
</dbReference>
<sequence length="461" mass="50771">MNFVITFWAVMYVLSNGLDPKFRHWSTDKTNDVAKDDGCSCLNGGICQSSRFTRCSCPQGYSGELCEIDTQTRCYSGQGMDYRGTVNQAWRGRECMAWNSARLARYPFNDLRSDTLQLGLGKHNYCRNPDGRIRPWCYIESGRRIIPMSCSIPVCAKDDAGTNDADTNDTGTTDEGTNGAGTNNDGTNNDGTNNAGTCGQRTHRLFKIVGGASSPIESQPWVSGIFQRVRNHNVFRCGASLIHSCWVLTAAHCFTDGADPKDFSVILGRSNFEMPAPGKEQTFGVERIILHSGFKEDKETGAMHNDIALMKLRASESGRCAVPTDYAQTICLPPAAPPMQDGTQCDIAGYGLESSSDYAYSRYLKSVKVQLIPQSTCQTERYYGSRIDNNMICAADPEWKADACQGDSGGPLACPRDGRMELQGIISWAIDCAKMYKPGVYTRVSNYLPWIRAYLGPDGRI</sequence>
<dbReference type="Gene3D" id="2.10.25.10">
    <property type="entry name" value="Laminin"/>
    <property type="match status" value="1"/>
</dbReference>
<comment type="catalytic activity">
    <reaction evidence="1">
        <text>Specific cleavage of Arg-|-Val bond in plasminogen to form plasmin.</text>
        <dbReference type="EC" id="3.4.21.73"/>
    </reaction>
</comment>
<dbReference type="GO" id="GO:0031639">
    <property type="term" value="P:plasminogen activation"/>
    <property type="evidence" value="ECO:0007669"/>
    <property type="project" value="TreeGrafter"/>
</dbReference>
<feature type="domain" description="Peptidase S1" evidence="23">
    <location>
        <begin position="208"/>
        <end position="456"/>
    </location>
</feature>
<gene>
    <name evidence="24" type="ORF">NDU88_010729</name>
</gene>
<evidence type="ECO:0000256" key="8">
    <source>
        <dbReference type="ARBA" id="ARBA00022572"/>
    </source>
</evidence>
<dbReference type="GO" id="GO:1901701">
    <property type="term" value="P:cellular response to oxygen-containing compound"/>
    <property type="evidence" value="ECO:0007669"/>
    <property type="project" value="UniProtKB-ARBA"/>
</dbReference>
<feature type="disulfide bond" evidence="16">
    <location>
        <begin position="57"/>
        <end position="66"/>
    </location>
</feature>
<keyword evidence="9 18" id="KW-0645">Protease</keyword>
<dbReference type="InterPro" id="IPR043504">
    <property type="entry name" value="Peptidase_S1_PA_chymotrypsin"/>
</dbReference>
<dbReference type="PANTHER" id="PTHR24264">
    <property type="entry name" value="TRYPSIN-RELATED"/>
    <property type="match status" value="1"/>
</dbReference>
<dbReference type="PROSITE" id="PS50026">
    <property type="entry name" value="EGF_3"/>
    <property type="match status" value="1"/>
</dbReference>
<evidence type="ECO:0000259" key="23">
    <source>
        <dbReference type="PROSITE" id="PS50240"/>
    </source>
</evidence>
<feature type="domain" description="Kringle" evidence="22">
    <location>
        <begin position="73"/>
        <end position="155"/>
    </location>
</feature>
<dbReference type="InterPro" id="IPR001314">
    <property type="entry name" value="Peptidase_S1A"/>
</dbReference>
<evidence type="ECO:0000256" key="17">
    <source>
        <dbReference type="PROSITE-ProRule" id="PRU00121"/>
    </source>
</evidence>
<evidence type="ECO:0000256" key="1">
    <source>
        <dbReference type="ARBA" id="ARBA00000942"/>
    </source>
</evidence>
<dbReference type="SMART" id="SM00020">
    <property type="entry name" value="Tryp_SPc"/>
    <property type="match status" value="1"/>
</dbReference>
<dbReference type="InterPro" id="IPR018114">
    <property type="entry name" value="TRYPSIN_HIS"/>
</dbReference>
<evidence type="ECO:0000256" key="18">
    <source>
        <dbReference type="RuleBase" id="RU363034"/>
    </source>
</evidence>
<evidence type="ECO:0000256" key="7">
    <source>
        <dbReference type="ARBA" id="ARBA00022536"/>
    </source>
</evidence>
<dbReference type="InterPro" id="IPR000001">
    <property type="entry name" value="Kringle"/>
</dbReference>
<evidence type="ECO:0000256" key="9">
    <source>
        <dbReference type="ARBA" id="ARBA00022670"/>
    </source>
</evidence>
<feature type="region of interest" description="Disordered" evidence="19">
    <location>
        <begin position="161"/>
        <end position="195"/>
    </location>
</feature>
<feature type="chain" id="PRO_5043507620" description="Urokinase-type plasminogen activator" evidence="20">
    <location>
        <begin position="18"/>
        <end position="461"/>
    </location>
</feature>
<keyword evidence="15" id="KW-0617">Plasminogen activation</keyword>
<dbReference type="PROSITE" id="PS00135">
    <property type="entry name" value="TRYPSIN_SER"/>
    <property type="match status" value="1"/>
</dbReference>
<reference evidence="24" key="1">
    <citation type="journal article" date="2022" name="bioRxiv">
        <title>Sequencing and chromosome-scale assembly of the giantPleurodeles waltlgenome.</title>
        <authorList>
            <person name="Brown T."/>
            <person name="Elewa A."/>
            <person name="Iarovenko S."/>
            <person name="Subramanian E."/>
            <person name="Araus A.J."/>
            <person name="Petzold A."/>
            <person name="Susuki M."/>
            <person name="Suzuki K.-i.T."/>
            <person name="Hayashi T."/>
            <person name="Toyoda A."/>
            <person name="Oliveira C."/>
            <person name="Osipova E."/>
            <person name="Leigh N.D."/>
            <person name="Simon A."/>
            <person name="Yun M.H."/>
        </authorList>
    </citation>
    <scope>NUCLEOTIDE SEQUENCE</scope>
    <source>
        <strain evidence="24">20211129_DDA</strain>
        <tissue evidence="24">Liver</tissue>
    </source>
</reference>
<dbReference type="EMBL" id="JANPWB010000010">
    <property type="protein sequence ID" value="KAJ1144430.1"/>
    <property type="molecule type" value="Genomic_DNA"/>
</dbReference>
<organism evidence="24 25">
    <name type="scientific">Pleurodeles waltl</name>
    <name type="common">Iberian ribbed newt</name>
    <dbReference type="NCBI Taxonomy" id="8319"/>
    <lineage>
        <taxon>Eukaryota</taxon>
        <taxon>Metazoa</taxon>
        <taxon>Chordata</taxon>
        <taxon>Craniata</taxon>
        <taxon>Vertebrata</taxon>
        <taxon>Euteleostomi</taxon>
        <taxon>Amphibia</taxon>
        <taxon>Batrachia</taxon>
        <taxon>Caudata</taxon>
        <taxon>Salamandroidea</taxon>
        <taxon>Salamandridae</taxon>
        <taxon>Pleurodelinae</taxon>
        <taxon>Pleurodeles</taxon>
    </lineage>
</organism>
<dbReference type="GO" id="GO:0005615">
    <property type="term" value="C:extracellular space"/>
    <property type="evidence" value="ECO:0007669"/>
    <property type="project" value="TreeGrafter"/>
</dbReference>
<dbReference type="InterPro" id="IPR000742">
    <property type="entry name" value="EGF"/>
</dbReference>
<evidence type="ECO:0000259" key="21">
    <source>
        <dbReference type="PROSITE" id="PS50026"/>
    </source>
</evidence>
<dbReference type="PROSITE" id="PS00021">
    <property type="entry name" value="KRINGLE_1"/>
    <property type="match status" value="1"/>
</dbReference>
<evidence type="ECO:0000256" key="20">
    <source>
        <dbReference type="SAM" id="SignalP"/>
    </source>
</evidence>
<dbReference type="PROSITE" id="PS50240">
    <property type="entry name" value="TRYPSIN_DOM"/>
    <property type="match status" value="1"/>
</dbReference>
<dbReference type="SUPFAM" id="SSF57440">
    <property type="entry name" value="Kringle-like"/>
    <property type="match status" value="1"/>
</dbReference>
<evidence type="ECO:0000256" key="14">
    <source>
        <dbReference type="ARBA" id="ARBA00023157"/>
    </source>
</evidence>
<keyword evidence="25" id="KW-1185">Reference proteome</keyword>
<dbReference type="PROSITE" id="PS00134">
    <property type="entry name" value="TRYPSIN_HIS"/>
    <property type="match status" value="1"/>
</dbReference>
<dbReference type="Proteomes" id="UP001066276">
    <property type="component" value="Chromosome 6"/>
</dbReference>
<feature type="compositionally biased region" description="Low complexity" evidence="19">
    <location>
        <begin position="162"/>
        <end position="195"/>
    </location>
</feature>
<dbReference type="Gene3D" id="2.40.10.10">
    <property type="entry name" value="Trypsin-like serine proteases"/>
    <property type="match status" value="2"/>
</dbReference>
<dbReference type="EC" id="3.4.21.73" evidence="4"/>
<keyword evidence="6" id="KW-0964">Secreted</keyword>
<comment type="caution">
    <text evidence="16">Lacks conserved residue(s) required for the propagation of feature annotation.</text>
</comment>
<evidence type="ECO:0000313" key="24">
    <source>
        <dbReference type="EMBL" id="KAJ1144430.1"/>
    </source>
</evidence>
<dbReference type="GO" id="GO:0033993">
    <property type="term" value="P:response to lipid"/>
    <property type="evidence" value="ECO:0007669"/>
    <property type="project" value="UniProtKB-ARBA"/>
</dbReference>
<evidence type="ECO:0000259" key="22">
    <source>
        <dbReference type="PROSITE" id="PS50070"/>
    </source>
</evidence>
<dbReference type="SUPFAM" id="SSF50494">
    <property type="entry name" value="Trypsin-like serine proteases"/>
    <property type="match status" value="1"/>
</dbReference>
<comment type="function">
    <text evidence="2">Specifically cleaves the zymogen plasminogen to form the active enzyme plasmin.</text>
</comment>
<dbReference type="InterPro" id="IPR050127">
    <property type="entry name" value="Serine_Proteases_S1"/>
</dbReference>
<dbReference type="CDD" id="cd00190">
    <property type="entry name" value="Tryp_SPc"/>
    <property type="match status" value="1"/>
</dbReference>
<evidence type="ECO:0000256" key="10">
    <source>
        <dbReference type="ARBA" id="ARBA00022729"/>
    </source>
</evidence>
<dbReference type="InterPro" id="IPR038178">
    <property type="entry name" value="Kringle_sf"/>
</dbReference>
<evidence type="ECO:0000256" key="12">
    <source>
        <dbReference type="ARBA" id="ARBA00022825"/>
    </source>
</evidence>
<dbReference type="Pfam" id="PF00089">
    <property type="entry name" value="Trypsin"/>
    <property type="match status" value="1"/>
</dbReference>
<protein>
    <recommendedName>
        <fullName evidence="5">Urokinase-type plasminogen activator</fullName>
        <ecNumber evidence="4">3.4.21.73</ecNumber>
    </recommendedName>
</protein>
<dbReference type="PROSITE" id="PS50070">
    <property type="entry name" value="KRINGLE_2"/>
    <property type="match status" value="1"/>
</dbReference>
<comment type="subcellular location">
    <subcellularLocation>
        <location evidence="3">Secreted</location>
    </subcellularLocation>
</comment>
<keyword evidence="8 17" id="KW-0420">Kringle</keyword>
<keyword evidence="11 18" id="KW-0378">Hydrolase</keyword>
<dbReference type="InterPro" id="IPR009003">
    <property type="entry name" value="Peptidase_S1_PA"/>
</dbReference>
<evidence type="ECO:0000313" key="25">
    <source>
        <dbReference type="Proteomes" id="UP001066276"/>
    </source>
</evidence>
<dbReference type="InterPro" id="IPR018056">
    <property type="entry name" value="Kringle_CS"/>
</dbReference>
<dbReference type="PROSITE" id="PS00022">
    <property type="entry name" value="EGF_1"/>
    <property type="match status" value="1"/>
</dbReference>
<keyword evidence="12 18" id="KW-0720">Serine protease</keyword>
<dbReference type="CDD" id="cd00108">
    <property type="entry name" value="KR"/>
    <property type="match status" value="1"/>
</dbReference>
<dbReference type="GO" id="GO:0033628">
    <property type="term" value="P:regulation of cell adhesion mediated by integrin"/>
    <property type="evidence" value="ECO:0007669"/>
    <property type="project" value="TreeGrafter"/>
</dbReference>
<dbReference type="FunFam" id="2.40.10.10:FF:000003">
    <property type="entry name" value="Transmembrane serine protease 3"/>
    <property type="match status" value="1"/>
</dbReference>
<keyword evidence="13" id="KW-0865">Zymogen</keyword>
<evidence type="ECO:0000256" key="2">
    <source>
        <dbReference type="ARBA" id="ARBA00004018"/>
    </source>
</evidence>
<dbReference type="PRINTS" id="PR00018">
    <property type="entry name" value="KRINGLE"/>
</dbReference>
<feature type="domain" description="EGF-like" evidence="21">
    <location>
        <begin position="35"/>
        <end position="67"/>
    </location>
</feature>
<evidence type="ECO:0000256" key="3">
    <source>
        <dbReference type="ARBA" id="ARBA00004613"/>
    </source>
</evidence>
<proteinExistence type="predicted"/>